<feature type="signal peptide" evidence="1">
    <location>
        <begin position="1"/>
        <end position="25"/>
    </location>
</feature>
<accession>A0A163SI26</accession>
<reference evidence="3" key="1">
    <citation type="submission" date="2016-01" db="EMBL/GenBank/DDBJ databases">
        <title>Draft genome of Chromobacterium sp. F49.</title>
        <authorList>
            <person name="Hong K.W."/>
        </authorList>
    </citation>
    <scope>NUCLEOTIDE SEQUENCE [LARGE SCALE GENOMIC DNA]</scope>
    <source>
        <strain evidence="3">P7IIIA</strain>
    </source>
</reference>
<dbReference type="EMBL" id="LRFC01000001">
    <property type="protein sequence ID" value="KZE69147.1"/>
    <property type="molecule type" value="Genomic_DNA"/>
</dbReference>
<proteinExistence type="predicted"/>
<feature type="chain" id="PRO_5007845742" description="Lipoprotein" evidence="1">
    <location>
        <begin position="26"/>
        <end position="156"/>
    </location>
</feature>
<comment type="caution">
    <text evidence="2">The sequence shown here is derived from an EMBL/GenBank/DDBJ whole genome shotgun (WGS) entry which is preliminary data.</text>
</comment>
<evidence type="ECO:0008006" key="4">
    <source>
        <dbReference type="Google" id="ProtNLM"/>
    </source>
</evidence>
<dbReference type="Proteomes" id="UP000076567">
    <property type="component" value="Unassembled WGS sequence"/>
</dbReference>
<organism evidence="2 3">
    <name type="scientific">Fictibacillus phosphorivorans</name>
    <dbReference type="NCBI Taxonomy" id="1221500"/>
    <lineage>
        <taxon>Bacteria</taxon>
        <taxon>Bacillati</taxon>
        <taxon>Bacillota</taxon>
        <taxon>Bacilli</taxon>
        <taxon>Bacillales</taxon>
        <taxon>Fictibacillaceae</taxon>
        <taxon>Fictibacillus</taxon>
    </lineage>
</organism>
<gene>
    <name evidence="2" type="ORF">AWM68_02445</name>
</gene>
<dbReference type="AlphaFoldDB" id="A0A163SI26"/>
<keyword evidence="3" id="KW-1185">Reference proteome</keyword>
<sequence>MKTKFIRLFTVFTLLWLTGCTINTAGKDKEFDDFPPVMAGYMDVKGKKYEMQQGNYRWERKKGSDTEVVTTDAASPNQIGESFRAIKVQPNATVNIEIEENPKISVYQWNESGREKEVNVKNNQLAVPSSKGRYIYEVLAKWSDGEVSYTFGVEVN</sequence>
<dbReference type="RefSeq" id="WP_066236493.1">
    <property type="nucleotide sequence ID" value="NZ_LRFC01000001.1"/>
</dbReference>
<name>A0A163SI26_9BACL</name>
<protein>
    <recommendedName>
        <fullName evidence="4">Lipoprotein</fullName>
    </recommendedName>
</protein>
<keyword evidence="1" id="KW-0732">Signal</keyword>
<evidence type="ECO:0000256" key="1">
    <source>
        <dbReference type="SAM" id="SignalP"/>
    </source>
</evidence>
<dbReference type="PROSITE" id="PS51257">
    <property type="entry name" value="PROKAR_LIPOPROTEIN"/>
    <property type="match status" value="1"/>
</dbReference>
<evidence type="ECO:0000313" key="2">
    <source>
        <dbReference type="EMBL" id="KZE69147.1"/>
    </source>
</evidence>
<evidence type="ECO:0000313" key="3">
    <source>
        <dbReference type="Proteomes" id="UP000076567"/>
    </source>
</evidence>